<dbReference type="PANTHER" id="PTHR33990">
    <property type="entry name" value="PROTEIN YJDN-RELATED"/>
    <property type="match status" value="1"/>
</dbReference>
<dbReference type="InterPro" id="IPR028973">
    <property type="entry name" value="PhnB-like"/>
</dbReference>
<dbReference type="SUPFAM" id="SSF54593">
    <property type="entry name" value="Glyoxalase/Bleomycin resistance protein/Dihydroxybiphenyl dioxygenase"/>
    <property type="match status" value="1"/>
</dbReference>
<gene>
    <name evidence="2" type="ORF">AZI86_05130</name>
</gene>
<keyword evidence="3" id="KW-1185">Reference proteome</keyword>
<dbReference type="EMBL" id="LUKE01000001">
    <property type="protein sequence ID" value="KYG66432.1"/>
    <property type="molecule type" value="Genomic_DNA"/>
</dbReference>
<dbReference type="Proteomes" id="UP000075320">
    <property type="component" value="Unassembled WGS sequence"/>
</dbReference>
<reference evidence="2 3" key="1">
    <citation type="submission" date="2016-03" db="EMBL/GenBank/DDBJ databases">
        <authorList>
            <person name="Ploux O."/>
        </authorList>
    </citation>
    <scope>NUCLEOTIDE SEQUENCE [LARGE SCALE GENOMIC DNA]</scope>
    <source>
        <strain evidence="2 3">R0</strain>
    </source>
</reference>
<protein>
    <recommendedName>
        <fullName evidence="1">PhnB-like domain-containing protein</fullName>
    </recommendedName>
</protein>
<dbReference type="OrthoDB" id="5293819at2"/>
<evidence type="ECO:0000313" key="2">
    <source>
        <dbReference type="EMBL" id="KYG66432.1"/>
    </source>
</evidence>
<organism evidence="2 3">
    <name type="scientific">Bdellovibrio bacteriovorus</name>
    <dbReference type="NCBI Taxonomy" id="959"/>
    <lineage>
        <taxon>Bacteria</taxon>
        <taxon>Pseudomonadati</taxon>
        <taxon>Bdellovibrionota</taxon>
        <taxon>Bdellovibrionia</taxon>
        <taxon>Bdellovibrionales</taxon>
        <taxon>Pseudobdellovibrionaceae</taxon>
        <taxon>Bdellovibrio</taxon>
    </lineage>
</organism>
<name>A0A150WPM3_BDEBC</name>
<evidence type="ECO:0000313" key="3">
    <source>
        <dbReference type="Proteomes" id="UP000075320"/>
    </source>
</evidence>
<dbReference type="InterPro" id="IPR009725">
    <property type="entry name" value="3_dmu_93_MTrfase"/>
</dbReference>
<sequence>MNKLTICLGYDTQAEQAVNFYCSVFKDAKIQTKTIVGENEFGGPPGSVRTISFSAMGQDFIAVNGGSYFANLFNDGMSFMINCETQEEIDYYWDKLTADGGKEVQCGWLKDKFGMSWQVVPAMMAHLMADPDQKKSQRVMQEVLKMKKLDIATLKKAYQGN</sequence>
<accession>A0A150WPM3</accession>
<dbReference type="PIRSF" id="PIRSF021700">
    <property type="entry name" value="3_dmu_93_MTrfase"/>
    <property type="match status" value="1"/>
</dbReference>
<dbReference type="CDD" id="cd06588">
    <property type="entry name" value="PhnB_like"/>
    <property type="match status" value="1"/>
</dbReference>
<proteinExistence type="predicted"/>
<dbReference type="AlphaFoldDB" id="A0A150WPM3"/>
<evidence type="ECO:0000259" key="1">
    <source>
        <dbReference type="Pfam" id="PF06983"/>
    </source>
</evidence>
<dbReference type="PANTHER" id="PTHR33990:SF2">
    <property type="entry name" value="PHNB-LIKE DOMAIN-CONTAINING PROTEIN"/>
    <property type="match status" value="1"/>
</dbReference>
<dbReference type="InterPro" id="IPR029068">
    <property type="entry name" value="Glyas_Bleomycin-R_OHBP_Dase"/>
</dbReference>
<dbReference type="Gene3D" id="3.10.180.10">
    <property type="entry name" value="2,3-Dihydroxybiphenyl 1,2-Dioxygenase, domain 1"/>
    <property type="match status" value="1"/>
</dbReference>
<dbReference type="Pfam" id="PF06983">
    <property type="entry name" value="3-dmu-9_3-mt"/>
    <property type="match status" value="1"/>
</dbReference>
<feature type="domain" description="PhnB-like" evidence="1">
    <location>
        <begin position="3"/>
        <end position="120"/>
    </location>
</feature>
<comment type="caution">
    <text evidence="2">The sequence shown here is derived from an EMBL/GenBank/DDBJ whole genome shotgun (WGS) entry which is preliminary data.</text>
</comment>
<dbReference type="RefSeq" id="WP_061833996.1">
    <property type="nucleotide sequence ID" value="NZ_LUKE01000001.1"/>
</dbReference>